<evidence type="ECO:0000313" key="2">
    <source>
        <dbReference type="EMBL" id="MCK8782876.1"/>
    </source>
</evidence>
<feature type="domain" description="N-acetyltransferase" evidence="1">
    <location>
        <begin position="11"/>
        <end position="173"/>
    </location>
</feature>
<protein>
    <submittedName>
        <fullName evidence="2">GNAT family N-acetyltransferase</fullName>
        <ecNumber evidence="2">2.3.1.-</ecNumber>
    </submittedName>
</protein>
<dbReference type="Pfam" id="PF00583">
    <property type="entry name" value="Acetyltransf_1"/>
    <property type="match status" value="1"/>
</dbReference>
<evidence type="ECO:0000259" key="1">
    <source>
        <dbReference type="PROSITE" id="PS51186"/>
    </source>
</evidence>
<dbReference type="Gene3D" id="3.40.630.30">
    <property type="match status" value="1"/>
</dbReference>
<dbReference type="PROSITE" id="PS51186">
    <property type="entry name" value="GNAT"/>
    <property type="match status" value="1"/>
</dbReference>
<gene>
    <name evidence="2" type="ORF">M0638_00590</name>
</gene>
<comment type="caution">
    <text evidence="2">The sequence shown here is derived from an EMBL/GenBank/DDBJ whole genome shotgun (WGS) entry which is preliminary data.</text>
</comment>
<dbReference type="InterPro" id="IPR000182">
    <property type="entry name" value="GNAT_dom"/>
</dbReference>
<proteinExistence type="predicted"/>
<dbReference type="Proteomes" id="UP001139516">
    <property type="component" value="Unassembled WGS sequence"/>
</dbReference>
<sequence length="179" mass="18442">MTTDRAAAPAAGWRPMREADLGAVVAIAGAVHPGYPERPAILAERLHRHAPGCLLLETAAGPGGYVLSHPWRLWDIPKLDTPLGPLPEAPDAYYIHDLALLPGARGGGRGAAAVVLLLAEAARLGLGTAALVAVGGSVPFWAARGFAEATRPALRASLASYDAAARYMLAPVPVRAAVP</sequence>
<name>A0A9X2BT33_9PROT</name>
<dbReference type="EMBL" id="JALPRX010000002">
    <property type="protein sequence ID" value="MCK8782876.1"/>
    <property type="molecule type" value="Genomic_DNA"/>
</dbReference>
<keyword evidence="3" id="KW-1185">Reference proteome</keyword>
<dbReference type="SUPFAM" id="SSF55729">
    <property type="entry name" value="Acyl-CoA N-acyltransferases (Nat)"/>
    <property type="match status" value="1"/>
</dbReference>
<dbReference type="RefSeq" id="WP_248665006.1">
    <property type="nucleotide sequence ID" value="NZ_JALPRX010000002.1"/>
</dbReference>
<evidence type="ECO:0000313" key="3">
    <source>
        <dbReference type="Proteomes" id="UP001139516"/>
    </source>
</evidence>
<accession>A0A9X2BT33</accession>
<dbReference type="InterPro" id="IPR016181">
    <property type="entry name" value="Acyl_CoA_acyltransferase"/>
</dbReference>
<dbReference type="AlphaFoldDB" id="A0A9X2BT33"/>
<dbReference type="GO" id="GO:0016747">
    <property type="term" value="F:acyltransferase activity, transferring groups other than amino-acyl groups"/>
    <property type="evidence" value="ECO:0007669"/>
    <property type="project" value="InterPro"/>
</dbReference>
<dbReference type="EC" id="2.3.1.-" evidence="2"/>
<keyword evidence="2" id="KW-0012">Acyltransferase</keyword>
<reference evidence="2" key="1">
    <citation type="submission" date="2022-04" db="EMBL/GenBank/DDBJ databases">
        <title>Roseomonas acroporae sp. nov., isolated from coral Acropora digitifera.</title>
        <authorList>
            <person name="Sun H."/>
        </authorList>
    </citation>
    <scope>NUCLEOTIDE SEQUENCE</scope>
    <source>
        <strain evidence="2">NAR14</strain>
    </source>
</reference>
<keyword evidence="2" id="KW-0808">Transferase</keyword>
<organism evidence="2 3">
    <name type="scientific">Roseomonas acroporae</name>
    <dbReference type="NCBI Taxonomy" id="2937791"/>
    <lineage>
        <taxon>Bacteria</taxon>
        <taxon>Pseudomonadati</taxon>
        <taxon>Pseudomonadota</taxon>
        <taxon>Alphaproteobacteria</taxon>
        <taxon>Acetobacterales</taxon>
        <taxon>Roseomonadaceae</taxon>
        <taxon>Roseomonas</taxon>
    </lineage>
</organism>